<dbReference type="PANTHER" id="PTHR39165:SF1">
    <property type="entry name" value="DUF456 DOMAIN-CONTAINING PROTEIN"/>
    <property type="match status" value="1"/>
</dbReference>
<name>A0A365P5T9_9FLAO</name>
<dbReference type="InterPro" id="IPR007403">
    <property type="entry name" value="DUF456"/>
</dbReference>
<feature type="transmembrane region" description="Helical" evidence="1">
    <location>
        <begin position="47"/>
        <end position="68"/>
    </location>
</feature>
<sequence>MEYFLLLAGFFCMLFGIVGSLLPALPGLPVSWLGLLLLYFIPEIPVNYWVLGVTLLVVVVISILDYIIPGKGTKYFGGSKYGVWGTNIGLVIGLFFPPLGFVIGPFLGAFLGELIYANDGNRALKAAFGSFLGLLASTFIKVVVSLVLLFVFFFVFFANWEVWF</sequence>
<evidence type="ECO:0000256" key="1">
    <source>
        <dbReference type="SAM" id="Phobius"/>
    </source>
</evidence>
<dbReference type="PANTHER" id="PTHR39165">
    <property type="entry name" value="IG HYPOTHETICAL 17883"/>
    <property type="match status" value="1"/>
</dbReference>
<comment type="caution">
    <text evidence="2">The sequence shown here is derived from an EMBL/GenBank/DDBJ whole genome shotgun (WGS) entry which is preliminary data.</text>
</comment>
<keyword evidence="1" id="KW-1133">Transmembrane helix</keyword>
<protein>
    <submittedName>
        <fullName evidence="2">DUF456 domain-containing protein</fullName>
    </submittedName>
</protein>
<organism evidence="2 3">
    <name type="scientific">Flavobacterium tibetense</name>
    <dbReference type="NCBI Taxonomy" id="2233533"/>
    <lineage>
        <taxon>Bacteria</taxon>
        <taxon>Pseudomonadati</taxon>
        <taxon>Bacteroidota</taxon>
        <taxon>Flavobacteriia</taxon>
        <taxon>Flavobacteriales</taxon>
        <taxon>Flavobacteriaceae</taxon>
        <taxon>Flavobacterium</taxon>
    </lineage>
</organism>
<keyword evidence="1" id="KW-0472">Membrane</keyword>
<keyword evidence="3" id="KW-1185">Reference proteome</keyword>
<dbReference type="Proteomes" id="UP000253319">
    <property type="component" value="Unassembled WGS sequence"/>
</dbReference>
<evidence type="ECO:0000313" key="3">
    <source>
        <dbReference type="Proteomes" id="UP000253319"/>
    </source>
</evidence>
<dbReference type="AlphaFoldDB" id="A0A365P5T9"/>
<dbReference type="Pfam" id="PF04306">
    <property type="entry name" value="DUF456"/>
    <property type="match status" value="1"/>
</dbReference>
<keyword evidence="1" id="KW-0812">Transmembrane</keyword>
<dbReference type="RefSeq" id="WP_113987842.1">
    <property type="nucleotide sequence ID" value="NZ_QLST01000001.1"/>
</dbReference>
<feature type="transmembrane region" description="Helical" evidence="1">
    <location>
        <begin position="88"/>
        <end position="111"/>
    </location>
</feature>
<accession>A0A365P5T9</accession>
<feature type="transmembrane region" description="Helical" evidence="1">
    <location>
        <begin position="131"/>
        <end position="158"/>
    </location>
</feature>
<reference evidence="2 3" key="1">
    <citation type="submission" date="2018-06" db="EMBL/GenBank/DDBJ databases">
        <title>Flavobacterium tibetense sp. nov., isolated from a wetland YonghuCo on Tibetan Plateau.</title>
        <authorList>
            <person name="Xing P."/>
            <person name="Phurbu D."/>
            <person name="Lu H."/>
        </authorList>
    </citation>
    <scope>NUCLEOTIDE SEQUENCE [LARGE SCALE GENOMIC DNA]</scope>
    <source>
        <strain evidence="2 3">YH5</strain>
    </source>
</reference>
<dbReference type="EMBL" id="QLST01000001">
    <property type="protein sequence ID" value="RBA29960.1"/>
    <property type="molecule type" value="Genomic_DNA"/>
</dbReference>
<gene>
    <name evidence="2" type="ORF">DPN68_01680</name>
</gene>
<evidence type="ECO:0000313" key="2">
    <source>
        <dbReference type="EMBL" id="RBA29960.1"/>
    </source>
</evidence>
<dbReference type="OrthoDB" id="9808460at2"/>
<proteinExistence type="predicted"/>